<name>A0A1F5ZMG9_9BACT</name>
<sequence length="179" mass="21014">MGGYKDLLIYRTAVTIFDFTNLFCNRWIEKRSRTFDQMIQAARSGKQNIAEASKEVSTASDMMLNSVSRSSYTELAEDYEDFLRLRELPIWKKTDPGVLRIRTFREVIDIPTNLPNLSNWTNLDFSMPENFANLMLTLCHKQGYLMDQFLRAKEKIFVEKGGFKENLFRKRNAFKNKLV</sequence>
<evidence type="ECO:0008006" key="3">
    <source>
        <dbReference type="Google" id="ProtNLM"/>
    </source>
</evidence>
<evidence type="ECO:0000313" key="1">
    <source>
        <dbReference type="EMBL" id="OGG13621.1"/>
    </source>
</evidence>
<proteinExistence type="predicted"/>
<gene>
    <name evidence="1" type="ORF">A2875_00460</name>
</gene>
<dbReference type="AlphaFoldDB" id="A0A1F5ZMG9"/>
<accession>A0A1F5ZMG9</accession>
<dbReference type="Gene3D" id="1.20.1440.60">
    <property type="entry name" value="23S rRNA-intervening sequence"/>
    <property type="match status" value="1"/>
</dbReference>
<reference evidence="1 2" key="1">
    <citation type="journal article" date="2016" name="Nat. Commun.">
        <title>Thousands of microbial genomes shed light on interconnected biogeochemical processes in an aquifer system.</title>
        <authorList>
            <person name="Anantharaman K."/>
            <person name="Brown C.T."/>
            <person name="Hug L.A."/>
            <person name="Sharon I."/>
            <person name="Castelle C.J."/>
            <person name="Probst A.J."/>
            <person name="Thomas B.C."/>
            <person name="Singh A."/>
            <person name="Wilkins M.J."/>
            <person name="Karaoz U."/>
            <person name="Brodie E.L."/>
            <person name="Williams K.H."/>
            <person name="Hubbard S.S."/>
            <person name="Banfield J.F."/>
        </authorList>
    </citation>
    <scope>NUCLEOTIDE SEQUENCE [LARGE SCALE GENOMIC DNA]</scope>
</reference>
<dbReference type="InterPro" id="IPR026354">
    <property type="entry name" value="4helix_suffix_dom"/>
</dbReference>
<dbReference type="EMBL" id="MFJJ01000041">
    <property type="protein sequence ID" value="OGG13621.1"/>
    <property type="molecule type" value="Genomic_DNA"/>
</dbReference>
<organism evidence="1 2">
    <name type="scientific">Candidatus Gottesmanbacteria bacterium RIFCSPHIGHO2_01_FULL_46_14</name>
    <dbReference type="NCBI Taxonomy" id="1798380"/>
    <lineage>
        <taxon>Bacteria</taxon>
        <taxon>Candidatus Gottesmaniibacteriota</taxon>
    </lineage>
</organism>
<protein>
    <recommendedName>
        <fullName evidence="3">Four helix bundle protein</fullName>
    </recommendedName>
</protein>
<dbReference type="InterPro" id="IPR036583">
    <property type="entry name" value="23S_rRNA_IVS_sf"/>
</dbReference>
<dbReference type="NCBIfam" id="TIGR04258">
    <property type="entry name" value="4helix_suffix"/>
    <property type="match status" value="1"/>
</dbReference>
<dbReference type="Proteomes" id="UP000177416">
    <property type="component" value="Unassembled WGS sequence"/>
</dbReference>
<comment type="caution">
    <text evidence="1">The sequence shown here is derived from an EMBL/GenBank/DDBJ whole genome shotgun (WGS) entry which is preliminary data.</text>
</comment>
<dbReference type="SUPFAM" id="SSF158446">
    <property type="entry name" value="IVS-encoded protein-like"/>
    <property type="match status" value="1"/>
</dbReference>
<evidence type="ECO:0000313" key="2">
    <source>
        <dbReference type="Proteomes" id="UP000177416"/>
    </source>
</evidence>